<accession>A0A081CL18</accession>
<dbReference type="EMBL" id="DF830085">
    <property type="protein sequence ID" value="GAK67364.1"/>
    <property type="molecule type" value="Genomic_DNA"/>
</dbReference>
<gene>
    <name evidence="1" type="ORF">PAN0_018c5591</name>
</gene>
<evidence type="ECO:0000313" key="1">
    <source>
        <dbReference type="EMBL" id="GAK67364.1"/>
    </source>
</evidence>
<sequence length="154" mass="16645">MFLSVTSAMFPEQLAARRGALLDIQPPHHHSPLRPAHLHVSVSADWHPCPAKAFLCSFILAAQPSCALGDFSGRPVPSSQLPSCHSPPTARPQRLVSCLLSPVPSPVAALQAARSFRGWRYTACHAPYVFPLAAAPSPWWPESPDTQMHAGARM</sequence>
<dbReference type="RefSeq" id="XP_014654306.1">
    <property type="nucleotide sequence ID" value="XM_014798820.1"/>
</dbReference>
<keyword evidence="2" id="KW-1185">Reference proteome</keyword>
<dbReference type="AlphaFoldDB" id="A0A081CL18"/>
<dbReference type="HOGENOM" id="CLU_1703980_0_0_1"/>
<name>A0A081CL18_PSEA2</name>
<protein>
    <submittedName>
        <fullName evidence="1">Uncharacterized protein</fullName>
    </submittedName>
</protein>
<proteinExistence type="predicted"/>
<dbReference type="Proteomes" id="UP000053758">
    <property type="component" value="Unassembled WGS sequence"/>
</dbReference>
<reference evidence="2" key="1">
    <citation type="journal article" date="2014" name="Genome Announc.">
        <title>Draft Genome Sequence of the Yeast Pseudozyma antarctica Type Strain JCM10317, a Producer of the Glycolipid Biosurfactants, Mannosylerythritol Lipids.</title>
        <authorList>
            <person name="Saika A."/>
            <person name="Koike H."/>
            <person name="Hori T."/>
            <person name="Fukuoka T."/>
            <person name="Sato S."/>
            <person name="Habe H."/>
            <person name="Kitamoto D."/>
            <person name="Morita T."/>
        </authorList>
    </citation>
    <scope>NUCLEOTIDE SEQUENCE [LARGE SCALE GENOMIC DNA]</scope>
    <source>
        <strain evidence="2">JCM 10317</strain>
    </source>
</reference>
<dbReference type="GeneID" id="26306401"/>
<organism evidence="1 2">
    <name type="scientific">Pseudozyma antarctica</name>
    <name type="common">Yeast</name>
    <name type="synonym">Candida antarctica</name>
    <dbReference type="NCBI Taxonomy" id="84753"/>
    <lineage>
        <taxon>Eukaryota</taxon>
        <taxon>Fungi</taxon>
        <taxon>Dikarya</taxon>
        <taxon>Basidiomycota</taxon>
        <taxon>Ustilaginomycotina</taxon>
        <taxon>Ustilaginomycetes</taxon>
        <taxon>Ustilaginales</taxon>
        <taxon>Ustilaginaceae</taxon>
        <taxon>Moesziomyces</taxon>
    </lineage>
</organism>
<evidence type="ECO:0000313" key="2">
    <source>
        <dbReference type="Proteomes" id="UP000053758"/>
    </source>
</evidence>